<evidence type="ECO:0000313" key="1">
    <source>
        <dbReference type="EMBL" id="SCB77308.1"/>
    </source>
</evidence>
<proteinExistence type="predicted"/>
<dbReference type="OrthoDB" id="9809953at2"/>
<dbReference type="NCBIfam" id="NF033711">
    <property type="entry name" value="T9SS_PorQ"/>
    <property type="match status" value="1"/>
</dbReference>
<dbReference type="STRING" id="1335309.GA0116948_101238"/>
<dbReference type="AlphaFoldDB" id="A0A1C3Z4X6"/>
<dbReference type="RefSeq" id="WP_089708169.1">
    <property type="nucleotide sequence ID" value="NZ_FMAR01000001.1"/>
</dbReference>
<sequence>MQSIFYRTAMYRSIAALLLVFGLYASAGGQVLGGRNTFAFLDLPASPQLTALGNVNVSQQTSDITLSLLNPALLRPDMHSQLAASYAAYFGDVKYGHAMSGYYAKKLQTTFSASLQYLNYGTLPQTDATGTIQGNFNARDLHAQLSAARQYLERWHYGISLHFVSSRYGAYAASGLLADVGITYQDTIHGLQVGIVARNMGGQLHTYAPGQEEPLPFDLQVGVSKQLAHVPLQLSATLHHVYQFDVRYDDPGDAVADTAKKGSHVADKLFRHAVLAVQWKIAHYVELTGAYNYLRRQELAQTDAKGASGLSMGVAVVTRKIQLRYARSYYQRSAAFNHLGINIPLQEWMH</sequence>
<evidence type="ECO:0008006" key="3">
    <source>
        <dbReference type="Google" id="ProtNLM"/>
    </source>
</evidence>
<dbReference type="Proteomes" id="UP000242818">
    <property type="component" value="Unassembled WGS sequence"/>
</dbReference>
<evidence type="ECO:0000313" key="2">
    <source>
        <dbReference type="Proteomes" id="UP000242818"/>
    </source>
</evidence>
<accession>A0A1C3Z4X6</accession>
<gene>
    <name evidence="1" type="ORF">GA0116948_101238</name>
</gene>
<protein>
    <recommendedName>
        <fullName evidence="3">Type IX secretion system protein PorQ</fullName>
    </recommendedName>
</protein>
<dbReference type="NCBIfam" id="NF033709">
    <property type="entry name" value="PorV_fam"/>
    <property type="match status" value="1"/>
</dbReference>
<keyword evidence="2" id="KW-1185">Reference proteome</keyword>
<organism evidence="1 2">
    <name type="scientific">Chitinophaga costaii</name>
    <dbReference type="NCBI Taxonomy" id="1335309"/>
    <lineage>
        <taxon>Bacteria</taxon>
        <taxon>Pseudomonadati</taxon>
        <taxon>Bacteroidota</taxon>
        <taxon>Chitinophagia</taxon>
        <taxon>Chitinophagales</taxon>
        <taxon>Chitinophagaceae</taxon>
        <taxon>Chitinophaga</taxon>
    </lineage>
</organism>
<name>A0A1C3Z4X6_9BACT</name>
<dbReference type="EMBL" id="FMAR01000001">
    <property type="protein sequence ID" value="SCB77308.1"/>
    <property type="molecule type" value="Genomic_DNA"/>
</dbReference>
<reference evidence="1 2" key="1">
    <citation type="submission" date="2016-08" db="EMBL/GenBank/DDBJ databases">
        <authorList>
            <person name="Seilhamer J.J."/>
        </authorList>
    </citation>
    <scope>NUCLEOTIDE SEQUENCE [LARGE SCALE GENOMIC DNA]</scope>
    <source>
        <strain evidence="1 2">A37T2</strain>
    </source>
</reference>